<keyword evidence="2" id="KW-0560">Oxidoreductase</keyword>
<keyword evidence="2" id="KW-0223">Dioxygenase</keyword>
<comment type="cofactor">
    <cofactor evidence="1">
        <name>Fe(2+)</name>
        <dbReference type="ChEBI" id="CHEBI:29033"/>
    </cofactor>
</comment>
<evidence type="ECO:0000313" key="3">
    <source>
        <dbReference type="Proteomes" id="UP001597124"/>
    </source>
</evidence>
<organism evidence="2 3">
    <name type="scientific">Sphingosinicella xenopeptidilytica</name>
    <dbReference type="NCBI Taxonomy" id="364098"/>
    <lineage>
        <taxon>Bacteria</taxon>
        <taxon>Pseudomonadati</taxon>
        <taxon>Pseudomonadota</taxon>
        <taxon>Alphaproteobacteria</taxon>
        <taxon>Sphingomonadales</taxon>
        <taxon>Sphingosinicellaceae</taxon>
        <taxon>Sphingosinicella</taxon>
    </lineage>
</organism>
<accession>A0ABW3C581</accession>
<protein>
    <submittedName>
        <fullName evidence="2">Phytanoyl-CoA dioxygenase family protein</fullName>
    </submittedName>
</protein>
<dbReference type="SUPFAM" id="SSF51197">
    <property type="entry name" value="Clavaminate synthase-like"/>
    <property type="match status" value="1"/>
</dbReference>
<sequence length="292" mass="32906">MPTNMIEISGIQHLSEDAEASWRRLKQFGLEEEAAQIAVLGYAVIPPEKVAPMADFIEARDAIVALAEKGGASLTNYTTYEEGLSYEMYHLVKQGRIFEKMLINPCILAMGKYLLGDRMILNNSLGYVKSRTDKYLSIHSDTLMVPDPLPDYLHLVNFTIVLSDYTLEAGCIGIVPGSHRYRRHPTVPEERHFDVMKPIECPMGSVIVIPGNTWHGAFPKQDDELRVTLVQAYSRQYLTPSVTHRIDPEIVARNPPEFGELLGGRLWTNFDEGGIELEKFASTYRAQRSVYA</sequence>
<gene>
    <name evidence="2" type="ORF">ACFQ00_13250</name>
</gene>
<reference evidence="3" key="1">
    <citation type="journal article" date="2019" name="Int. J. Syst. Evol. Microbiol.">
        <title>The Global Catalogue of Microorganisms (GCM) 10K type strain sequencing project: providing services to taxonomists for standard genome sequencing and annotation.</title>
        <authorList>
            <consortium name="The Broad Institute Genomics Platform"/>
            <consortium name="The Broad Institute Genome Sequencing Center for Infectious Disease"/>
            <person name="Wu L."/>
            <person name="Ma J."/>
        </authorList>
    </citation>
    <scope>NUCLEOTIDE SEQUENCE [LARGE SCALE GENOMIC DNA]</scope>
    <source>
        <strain evidence="3">CCUG 52537</strain>
    </source>
</reference>
<dbReference type="Gene3D" id="2.60.120.620">
    <property type="entry name" value="q2cbj1_9rhob like domain"/>
    <property type="match status" value="1"/>
</dbReference>
<name>A0ABW3C581_SPHXN</name>
<dbReference type="EMBL" id="JBHTIK010000008">
    <property type="protein sequence ID" value="MFD0849297.1"/>
    <property type="molecule type" value="Genomic_DNA"/>
</dbReference>
<dbReference type="Proteomes" id="UP001597124">
    <property type="component" value="Unassembled WGS sequence"/>
</dbReference>
<dbReference type="PANTHER" id="PTHR20883:SF48">
    <property type="entry name" value="ECTOINE DIOXYGENASE"/>
    <property type="match status" value="1"/>
</dbReference>
<proteinExistence type="predicted"/>
<keyword evidence="3" id="KW-1185">Reference proteome</keyword>
<dbReference type="InterPro" id="IPR008775">
    <property type="entry name" value="Phytyl_CoA_dOase-like"/>
</dbReference>
<evidence type="ECO:0000313" key="2">
    <source>
        <dbReference type="EMBL" id="MFD0849297.1"/>
    </source>
</evidence>
<dbReference type="Pfam" id="PF05721">
    <property type="entry name" value="PhyH"/>
    <property type="match status" value="1"/>
</dbReference>
<dbReference type="RefSeq" id="WP_381491623.1">
    <property type="nucleotide sequence ID" value="NZ_JBHTIK010000008.1"/>
</dbReference>
<dbReference type="GO" id="GO:0051213">
    <property type="term" value="F:dioxygenase activity"/>
    <property type="evidence" value="ECO:0007669"/>
    <property type="project" value="UniProtKB-KW"/>
</dbReference>
<evidence type="ECO:0000256" key="1">
    <source>
        <dbReference type="ARBA" id="ARBA00001954"/>
    </source>
</evidence>
<dbReference type="PANTHER" id="PTHR20883">
    <property type="entry name" value="PHYTANOYL-COA DIOXYGENASE DOMAIN CONTAINING 1"/>
    <property type="match status" value="1"/>
</dbReference>
<comment type="caution">
    <text evidence="2">The sequence shown here is derived from an EMBL/GenBank/DDBJ whole genome shotgun (WGS) entry which is preliminary data.</text>
</comment>